<organism evidence="2 4">
    <name type="scientific">Araneus ventricosus</name>
    <name type="common">Orbweaver spider</name>
    <name type="synonym">Epeira ventricosa</name>
    <dbReference type="NCBI Taxonomy" id="182803"/>
    <lineage>
        <taxon>Eukaryota</taxon>
        <taxon>Metazoa</taxon>
        <taxon>Ecdysozoa</taxon>
        <taxon>Arthropoda</taxon>
        <taxon>Chelicerata</taxon>
        <taxon>Arachnida</taxon>
        <taxon>Araneae</taxon>
        <taxon>Araneomorphae</taxon>
        <taxon>Entelegynae</taxon>
        <taxon>Araneoidea</taxon>
        <taxon>Araneidae</taxon>
        <taxon>Araneus</taxon>
    </lineage>
</organism>
<dbReference type="Proteomes" id="UP000499080">
    <property type="component" value="Unassembled WGS sequence"/>
</dbReference>
<comment type="caution">
    <text evidence="2">The sequence shown here is derived from an EMBL/GenBank/DDBJ whole genome shotgun (WGS) entry which is preliminary data.</text>
</comment>
<dbReference type="AlphaFoldDB" id="A0A4Y2TYA0"/>
<dbReference type="EMBL" id="BGPR01031327">
    <property type="protein sequence ID" value="GBO04337.1"/>
    <property type="molecule type" value="Genomic_DNA"/>
</dbReference>
<proteinExistence type="predicted"/>
<dbReference type="EMBL" id="BGPR01031467">
    <property type="protein sequence ID" value="GBO04581.1"/>
    <property type="molecule type" value="Genomic_DNA"/>
</dbReference>
<evidence type="ECO:0000256" key="1">
    <source>
        <dbReference type="SAM" id="SignalP"/>
    </source>
</evidence>
<feature type="signal peptide" evidence="1">
    <location>
        <begin position="1"/>
        <end position="27"/>
    </location>
</feature>
<gene>
    <name evidence="3" type="ORF">AVEN_127706_1</name>
    <name evidence="2" type="ORF">AVEN_163635_1</name>
</gene>
<accession>A0A4Y2TYA0</accession>
<reference evidence="2 4" key="1">
    <citation type="journal article" date="2019" name="Sci. Rep.">
        <title>Orb-weaving spider Araneus ventricosus genome elucidates the spidroin gene catalogue.</title>
        <authorList>
            <person name="Kono N."/>
            <person name="Nakamura H."/>
            <person name="Ohtoshi R."/>
            <person name="Moran D.A.P."/>
            <person name="Shinohara A."/>
            <person name="Yoshida Y."/>
            <person name="Fujiwara M."/>
            <person name="Mori M."/>
            <person name="Tomita M."/>
            <person name="Arakawa K."/>
        </authorList>
    </citation>
    <scope>NUCLEOTIDE SEQUENCE [LARGE SCALE GENOMIC DNA]</scope>
</reference>
<feature type="chain" id="PRO_5036362181" evidence="1">
    <location>
        <begin position="28"/>
        <end position="113"/>
    </location>
</feature>
<evidence type="ECO:0000313" key="4">
    <source>
        <dbReference type="Proteomes" id="UP000499080"/>
    </source>
</evidence>
<keyword evidence="4" id="KW-1185">Reference proteome</keyword>
<sequence>MSGAFCRPRLNMRMLCVLLGLLASTWAHPTTTTAGNLKETTPAEGATKNYTADITTADTTATTGLCGLGDFCLSNDDIEYRDLLQSWKEIPVSTSCTAPLKKTECETRVTLKP</sequence>
<keyword evidence="1" id="KW-0732">Signal</keyword>
<protein>
    <submittedName>
        <fullName evidence="2">Uncharacterized protein</fullName>
    </submittedName>
</protein>
<evidence type="ECO:0000313" key="3">
    <source>
        <dbReference type="EMBL" id="GBO04581.1"/>
    </source>
</evidence>
<name>A0A4Y2TYA0_ARAVE</name>
<evidence type="ECO:0000313" key="2">
    <source>
        <dbReference type="EMBL" id="GBO04337.1"/>
    </source>
</evidence>